<name>A0A4Q5LEP7_9BACT</name>
<evidence type="ECO:0000313" key="3">
    <source>
        <dbReference type="Proteomes" id="UP000294155"/>
    </source>
</evidence>
<keyword evidence="1" id="KW-1133">Transmembrane helix</keyword>
<sequence>MFVSQPQRFTYRSRLSVPALRAVADEFVARQGGPQQPGAYVASWLSATVLEATPREVPRALRYAGKQRATLELPLAAGDARVNLTIYPASLLSTLFYGILVGGAYAGFSCLQEGHWLHVGLSVSFVALATGSLRIIQQASTKLLRQDLEQHFQLNALG</sequence>
<dbReference type="AlphaFoldDB" id="A0A4Q5LEP7"/>
<organism evidence="2 3">
    <name type="scientific">Hymenobacter persicinus</name>
    <dbReference type="NCBI Taxonomy" id="2025506"/>
    <lineage>
        <taxon>Bacteria</taxon>
        <taxon>Pseudomonadati</taxon>
        <taxon>Bacteroidota</taxon>
        <taxon>Cytophagia</taxon>
        <taxon>Cytophagales</taxon>
        <taxon>Hymenobacteraceae</taxon>
        <taxon>Hymenobacter</taxon>
    </lineage>
</organism>
<keyword evidence="1" id="KW-0472">Membrane</keyword>
<comment type="caution">
    <text evidence="2">The sequence shown here is derived from an EMBL/GenBank/DDBJ whole genome shotgun (WGS) entry which is preliminary data.</text>
</comment>
<accession>A0A4Q5LEP7</accession>
<dbReference type="RefSeq" id="WP_129920333.1">
    <property type="nucleotide sequence ID" value="NZ_SEWE01000010.1"/>
</dbReference>
<dbReference type="OrthoDB" id="881410at2"/>
<evidence type="ECO:0000313" key="2">
    <source>
        <dbReference type="EMBL" id="RYU81227.1"/>
    </source>
</evidence>
<feature type="transmembrane region" description="Helical" evidence="1">
    <location>
        <begin position="114"/>
        <end position="136"/>
    </location>
</feature>
<gene>
    <name evidence="2" type="ORF">EWM57_06530</name>
</gene>
<keyword evidence="1" id="KW-0812">Transmembrane</keyword>
<proteinExistence type="predicted"/>
<protein>
    <submittedName>
        <fullName evidence="2">Uncharacterized protein</fullName>
    </submittedName>
</protein>
<dbReference type="Proteomes" id="UP000294155">
    <property type="component" value="Unassembled WGS sequence"/>
</dbReference>
<reference evidence="2 3" key="1">
    <citation type="submission" date="2019-02" db="EMBL/GenBank/DDBJ databases">
        <title>Bacterial novel species isolated from soil.</title>
        <authorList>
            <person name="Jung H.-Y."/>
        </authorList>
    </citation>
    <scope>NUCLEOTIDE SEQUENCE [LARGE SCALE GENOMIC DNA]</scope>
    <source>
        <strain evidence="2 3">1-3-3-3</strain>
    </source>
</reference>
<evidence type="ECO:0000256" key="1">
    <source>
        <dbReference type="SAM" id="Phobius"/>
    </source>
</evidence>
<keyword evidence="3" id="KW-1185">Reference proteome</keyword>
<dbReference type="EMBL" id="SEWE01000010">
    <property type="protein sequence ID" value="RYU81227.1"/>
    <property type="molecule type" value="Genomic_DNA"/>
</dbReference>
<feature type="transmembrane region" description="Helical" evidence="1">
    <location>
        <begin position="86"/>
        <end position="108"/>
    </location>
</feature>